<protein>
    <recommendedName>
        <fullName evidence="5 10">Phosphoglycolate phosphatase</fullName>
        <shortName evidence="10">PGP</shortName>
        <shortName evidence="10">PGPase</shortName>
        <ecNumber evidence="5 10">3.1.3.18</ecNumber>
    </recommendedName>
</protein>
<dbReference type="SUPFAM" id="SSF56784">
    <property type="entry name" value="HAD-like"/>
    <property type="match status" value="1"/>
</dbReference>
<dbReference type="NCBIfam" id="TIGR01549">
    <property type="entry name" value="HAD-SF-IA-v1"/>
    <property type="match status" value="1"/>
</dbReference>
<dbReference type="InterPro" id="IPR050155">
    <property type="entry name" value="HAD-like_hydrolase_sf"/>
</dbReference>
<sequence>MPKFQDIQAAIIDLDGTMLDTAPDFLVAINRMRAEFSLQPLDIVTITNFVGKGSENLIHRVLSTDFEPAQVEQHFEQAMASYQKHYLAINGDNSTLYPDVIEGLQALKAQGLRLACVTNKPIAFTTPLLAKKGLSVFFEIVYGGDSLARKKPDPLPLLQVCLDFHLAPAQVVAIGDSSNDAKAARAAGCPVLTVPYGYNHGEAVQTIESDGIVETLLAAAHFLVSKKTLTNSSSF</sequence>
<dbReference type="InterPro" id="IPR023214">
    <property type="entry name" value="HAD_sf"/>
</dbReference>
<feature type="binding site" evidence="10">
    <location>
        <position position="13"/>
    </location>
    <ligand>
        <name>Mg(2+)</name>
        <dbReference type="ChEBI" id="CHEBI:18420"/>
    </ligand>
</feature>
<feature type="active site" description="Nucleophile" evidence="10">
    <location>
        <position position="13"/>
    </location>
</feature>
<comment type="caution">
    <text evidence="11">The sequence shown here is derived from an EMBL/GenBank/DDBJ whole genome shotgun (WGS) entry which is preliminary data.</text>
</comment>
<comment type="pathway">
    <text evidence="3 10">Organic acid metabolism; glycolate biosynthesis; glycolate from 2-phosphoglycolate: step 1/1.</text>
</comment>
<dbReference type="SFLD" id="SFLDG01135">
    <property type="entry name" value="C1.5.6:_HAD__Beta-PGM__Phospha"/>
    <property type="match status" value="1"/>
</dbReference>
<dbReference type="PANTHER" id="PTHR43434:SF1">
    <property type="entry name" value="PHOSPHOGLYCOLATE PHOSPHATASE"/>
    <property type="match status" value="1"/>
</dbReference>
<dbReference type="InterPro" id="IPR006439">
    <property type="entry name" value="HAD-SF_hydro_IA"/>
</dbReference>
<evidence type="ECO:0000256" key="4">
    <source>
        <dbReference type="ARBA" id="ARBA00006171"/>
    </source>
</evidence>
<dbReference type="GO" id="GO:0008967">
    <property type="term" value="F:phosphoglycolate phosphatase activity"/>
    <property type="evidence" value="ECO:0007669"/>
    <property type="project" value="UniProtKB-EC"/>
</dbReference>
<comment type="cofactor">
    <cofactor evidence="2 10">
        <name>Mg(2+)</name>
        <dbReference type="ChEBI" id="CHEBI:18420"/>
    </cofactor>
</comment>
<dbReference type="PANTHER" id="PTHR43434">
    <property type="entry name" value="PHOSPHOGLYCOLATE PHOSPHATASE"/>
    <property type="match status" value="1"/>
</dbReference>
<keyword evidence="8 10" id="KW-0460">Magnesium</keyword>
<feature type="binding site" evidence="10">
    <location>
        <position position="15"/>
    </location>
    <ligand>
        <name>Mg(2+)</name>
        <dbReference type="ChEBI" id="CHEBI:18420"/>
    </ligand>
</feature>
<dbReference type="EC" id="3.1.3.18" evidence="5 10"/>
<dbReference type="NCBIfam" id="TIGR01449">
    <property type="entry name" value="PGP_bact"/>
    <property type="match status" value="1"/>
</dbReference>
<dbReference type="SFLD" id="SFLDG01129">
    <property type="entry name" value="C1.5:_HAD__Beta-PGM__Phosphata"/>
    <property type="match status" value="1"/>
</dbReference>
<accession>A0ABR6XA49</accession>
<evidence type="ECO:0000256" key="3">
    <source>
        <dbReference type="ARBA" id="ARBA00004818"/>
    </source>
</evidence>
<dbReference type="Gene3D" id="3.40.50.1000">
    <property type="entry name" value="HAD superfamily/HAD-like"/>
    <property type="match status" value="1"/>
</dbReference>
<dbReference type="InterPro" id="IPR036412">
    <property type="entry name" value="HAD-like_sf"/>
</dbReference>
<dbReference type="EMBL" id="JACOFW010000033">
    <property type="protein sequence ID" value="MBC3809440.1"/>
    <property type="molecule type" value="Genomic_DNA"/>
</dbReference>
<evidence type="ECO:0000256" key="2">
    <source>
        <dbReference type="ARBA" id="ARBA00001946"/>
    </source>
</evidence>
<dbReference type="Gene3D" id="1.10.150.240">
    <property type="entry name" value="Putative phosphatase, domain 2"/>
    <property type="match status" value="1"/>
</dbReference>
<dbReference type="RefSeq" id="WP_186924502.1">
    <property type="nucleotide sequence ID" value="NZ_JACOFW010000033.1"/>
</dbReference>
<dbReference type="InterPro" id="IPR023198">
    <property type="entry name" value="PGP-like_dom2"/>
</dbReference>
<organism evidence="11 12">
    <name type="scientific">Undibacterium seohonense</name>
    <dbReference type="NCBI Taxonomy" id="1344950"/>
    <lineage>
        <taxon>Bacteria</taxon>
        <taxon>Pseudomonadati</taxon>
        <taxon>Pseudomonadota</taxon>
        <taxon>Betaproteobacteria</taxon>
        <taxon>Burkholderiales</taxon>
        <taxon>Oxalobacteraceae</taxon>
        <taxon>Undibacterium</taxon>
    </lineage>
</organism>
<proteinExistence type="inferred from homology"/>
<dbReference type="InterPro" id="IPR041492">
    <property type="entry name" value="HAD_2"/>
</dbReference>
<feature type="binding site" evidence="10">
    <location>
        <position position="176"/>
    </location>
    <ligand>
        <name>Mg(2+)</name>
        <dbReference type="ChEBI" id="CHEBI:18420"/>
    </ligand>
</feature>
<gene>
    <name evidence="11" type="ORF">H8K52_19030</name>
</gene>
<dbReference type="Proteomes" id="UP000648257">
    <property type="component" value="Unassembled WGS sequence"/>
</dbReference>
<dbReference type="InterPro" id="IPR037512">
    <property type="entry name" value="PGPase_prok"/>
</dbReference>
<evidence type="ECO:0000256" key="10">
    <source>
        <dbReference type="HAMAP-Rule" id="MF_00495"/>
    </source>
</evidence>
<evidence type="ECO:0000256" key="5">
    <source>
        <dbReference type="ARBA" id="ARBA00013078"/>
    </source>
</evidence>
<dbReference type="NCBIfam" id="NF009695">
    <property type="entry name" value="PRK13222.1-2"/>
    <property type="match status" value="1"/>
</dbReference>
<reference evidence="11 12" key="1">
    <citation type="submission" date="2020-08" db="EMBL/GenBank/DDBJ databases">
        <title>Novel species isolated from subtropical streams in China.</title>
        <authorList>
            <person name="Lu H."/>
        </authorList>
    </citation>
    <scope>NUCLEOTIDE SEQUENCE [LARGE SCALE GENOMIC DNA]</scope>
    <source>
        <strain evidence="11 12">KACC 16656</strain>
    </source>
</reference>
<evidence type="ECO:0000313" key="11">
    <source>
        <dbReference type="EMBL" id="MBC3809440.1"/>
    </source>
</evidence>
<dbReference type="CDD" id="cd16417">
    <property type="entry name" value="HAD_PGPase"/>
    <property type="match status" value="1"/>
</dbReference>
<evidence type="ECO:0000256" key="8">
    <source>
        <dbReference type="ARBA" id="ARBA00022842"/>
    </source>
</evidence>
<evidence type="ECO:0000256" key="6">
    <source>
        <dbReference type="ARBA" id="ARBA00022723"/>
    </source>
</evidence>
<comment type="function">
    <text evidence="10">Specifically catalyzes the dephosphorylation of 2-phosphoglycolate. Is involved in the dissimilation of the intracellular 2-phosphoglycolate formed during the DNA repair of 3'-phosphoglycolate ends, a major class of DNA lesions induced by oxidative stress.</text>
</comment>
<evidence type="ECO:0000256" key="7">
    <source>
        <dbReference type="ARBA" id="ARBA00022801"/>
    </source>
</evidence>
<keyword evidence="7 10" id="KW-0378">Hydrolase</keyword>
<comment type="catalytic activity">
    <reaction evidence="1 10">
        <text>2-phosphoglycolate + H2O = glycolate + phosphate</text>
        <dbReference type="Rhea" id="RHEA:14369"/>
        <dbReference type="ChEBI" id="CHEBI:15377"/>
        <dbReference type="ChEBI" id="CHEBI:29805"/>
        <dbReference type="ChEBI" id="CHEBI:43474"/>
        <dbReference type="ChEBI" id="CHEBI:58033"/>
        <dbReference type="EC" id="3.1.3.18"/>
    </reaction>
</comment>
<comment type="similarity">
    <text evidence="4 10">Belongs to the HAD-like hydrolase superfamily. CbbY/CbbZ/Gph/YieH family.</text>
</comment>
<dbReference type="HAMAP" id="MF_00495">
    <property type="entry name" value="GPH_hydrolase_bact"/>
    <property type="match status" value="1"/>
</dbReference>
<dbReference type="NCBIfam" id="TIGR01509">
    <property type="entry name" value="HAD-SF-IA-v3"/>
    <property type="match status" value="1"/>
</dbReference>
<dbReference type="Pfam" id="PF13419">
    <property type="entry name" value="HAD_2"/>
    <property type="match status" value="1"/>
</dbReference>
<evidence type="ECO:0000313" key="12">
    <source>
        <dbReference type="Proteomes" id="UP000648257"/>
    </source>
</evidence>
<keyword evidence="12" id="KW-1185">Reference proteome</keyword>
<dbReference type="SFLD" id="SFLDS00003">
    <property type="entry name" value="Haloacid_Dehalogenase"/>
    <property type="match status" value="1"/>
</dbReference>
<evidence type="ECO:0000256" key="9">
    <source>
        <dbReference type="ARBA" id="ARBA00023277"/>
    </source>
</evidence>
<evidence type="ECO:0000256" key="1">
    <source>
        <dbReference type="ARBA" id="ARBA00000830"/>
    </source>
</evidence>
<keyword evidence="9 10" id="KW-0119">Carbohydrate metabolism</keyword>
<name>A0ABR6XA49_9BURK</name>
<keyword evidence="6 10" id="KW-0479">Metal-binding</keyword>